<reference evidence="5 6" key="1">
    <citation type="journal article" date="2016" name="Environ. Microbiol.">
        <title>New Methyloceanibacter diversity from North Sea sediments includes methanotroph containing solely the soluble methane monooxygenase.</title>
        <authorList>
            <person name="Vekeman B."/>
            <person name="Kerckhof F.M."/>
            <person name="Cremers G."/>
            <person name="de Vos P."/>
            <person name="Vandamme P."/>
            <person name="Boon N."/>
            <person name="Op den Camp H.J."/>
            <person name="Heylen K."/>
        </authorList>
    </citation>
    <scope>NUCLEOTIDE SEQUENCE [LARGE SCALE GENOMIC DNA]</scope>
    <source>
        <strain evidence="5 6">R-67175</strain>
    </source>
</reference>
<feature type="domain" description="Methyl-accepting transducer" evidence="4">
    <location>
        <begin position="150"/>
        <end position="267"/>
    </location>
</feature>
<name>A0A1E3W6J9_9HYPH</name>
<sequence>MLLRLKITLAFAATALMAVVISILLQILIPSPGAAALLALIVGGRARAGIGYFSGGALGKSLSDLNNVILRFIKWDMDGVVPHANRADEIGRHRQGAEAFQSDAIRWSESHKSEQDSQIQGRLASQQRTEELIHQFRGSIAGILGAFADSARTMDETARALSNVATDTNERVTAVASASDEASANVQTVAATAEELAVSVGDIGTRVSTASRIVNHVTENARTANLKVEGLATATQRIGDVVSLIQDVAAQTNLLALNATIERRARARPAAALPWWRAR</sequence>
<dbReference type="RefSeq" id="WP_069440834.1">
    <property type="nucleotide sequence ID" value="NZ_LPWF01000007.1"/>
</dbReference>
<dbReference type="SUPFAM" id="SSF58104">
    <property type="entry name" value="Methyl-accepting chemotaxis protein (MCP) signaling domain"/>
    <property type="match status" value="1"/>
</dbReference>
<feature type="transmembrane region" description="Helical" evidence="3">
    <location>
        <begin position="7"/>
        <end position="29"/>
    </location>
</feature>
<dbReference type="PANTHER" id="PTHR32089:SF112">
    <property type="entry name" value="LYSOZYME-LIKE PROTEIN-RELATED"/>
    <property type="match status" value="1"/>
</dbReference>
<keyword evidence="3" id="KW-0472">Membrane</keyword>
<dbReference type="Proteomes" id="UP000094472">
    <property type="component" value="Unassembled WGS sequence"/>
</dbReference>
<keyword evidence="3" id="KW-1133">Transmembrane helix</keyword>
<dbReference type="OrthoDB" id="8482111at2"/>
<dbReference type="EMBL" id="LPWF01000007">
    <property type="protein sequence ID" value="ODS01458.1"/>
    <property type="molecule type" value="Genomic_DNA"/>
</dbReference>
<comment type="caution">
    <text evidence="5">The sequence shown here is derived from an EMBL/GenBank/DDBJ whole genome shotgun (WGS) entry which is preliminary data.</text>
</comment>
<gene>
    <name evidence="5" type="ORF">AUC69_06880</name>
</gene>
<dbReference type="Gene3D" id="1.10.287.950">
    <property type="entry name" value="Methyl-accepting chemotaxis protein"/>
    <property type="match status" value="1"/>
</dbReference>
<dbReference type="STRING" id="1774969.AUC69_06880"/>
<keyword evidence="1 2" id="KW-0807">Transducer</keyword>
<keyword evidence="3" id="KW-0812">Transmembrane</keyword>
<evidence type="ECO:0000313" key="5">
    <source>
        <dbReference type="EMBL" id="ODS01458.1"/>
    </source>
</evidence>
<evidence type="ECO:0000259" key="4">
    <source>
        <dbReference type="PROSITE" id="PS50111"/>
    </source>
</evidence>
<evidence type="ECO:0000313" key="6">
    <source>
        <dbReference type="Proteomes" id="UP000094472"/>
    </source>
</evidence>
<keyword evidence="6" id="KW-1185">Reference proteome</keyword>
<organism evidence="5 6">
    <name type="scientific">Methyloceanibacter superfactus</name>
    <dbReference type="NCBI Taxonomy" id="1774969"/>
    <lineage>
        <taxon>Bacteria</taxon>
        <taxon>Pseudomonadati</taxon>
        <taxon>Pseudomonadota</taxon>
        <taxon>Alphaproteobacteria</taxon>
        <taxon>Hyphomicrobiales</taxon>
        <taxon>Hyphomicrobiaceae</taxon>
        <taxon>Methyloceanibacter</taxon>
    </lineage>
</organism>
<protein>
    <recommendedName>
        <fullName evidence="4">Methyl-accepting transducer domain-containing protein</fullName>
    </recommendedName>
</protein>
<evidence type="ECO:0000256" key="1">
    <source>
        <dbReference type="ARBA" id="ARBA00023224"/>
    </source>
</evidence>
<dbReference type="GO" id="GO:0007165">
    <property type="term" value="P:signal transduction"/>
    <property type="evidence" value="ECO:0007669"/>
    <property type="project" value="UniProtKB-KW"/>
</dbReference>
<proteinExistence type="predicted"/>
<evidence type="ECO:0000256" key="2">
    <source>
        <dbReference type="PROSITE-ProRule" id="PRU00284"/>
    </source>
</evidence>
<dbReference type="AlphaFoldDB" id="A0A1E3W6J9"/>
<accession>A0A1E3W6J9</accession>
<dbReference type="PANTHER" id="PTHR32089">
    <property type="entry name" value="METHYL-ACCEPTING CHEMOTAXIS PROTEIN MCPB"/>
    <property type="match status" value="1"/>
</dbReference>
<dbReference type="PROSITE" id="PS50111">
    <property type="entry name" value="CHEMOTAXIS_TRANSDUC_2"/>
    <property type="match status" value="1"/>
</dbReference>
<dbReference type="GO" id="GO:0016020">
    <property type="term" value="C:membrane"/>
    <property type="evidence" value="ECO:0007669"/>
    <property type="project" value="InterPro"/>
</dbReference>
<dbReference type="InterPro" id="IPR004089">
    <property type="entry name" value="MCPsignal_dom"/>
</dbReference>
<evidence type="ECO:0000256" key="3">
    <source>
        <dbReference type="SAM" id="Phobius"/>
    </source>
</evidence>